<keyword evidence="1" id="KW-0472">Membrane</keyword>
<reference evidence="2 3" key="1">
    <citation type="submission" date="2024-08" db="EMBL/GenBank/DDBJ databases">
        <title>Two novel Cytobacillus novel species.</title>
        <authorList>
            <person name="Liu G."/>
        </authorList>
    </citation>
    <scope>NUCLEOTIDE SEQUENCE [LARGE SCALE GENOMIC DNA]</scope>
    <source>
        <strain evidence="2 3">FJAT-54145</strain>
    </source>
</reference>
<dbReference type="RefSeq" id="WP_389363019.1">
    <property type="nucleotide sequence ID" value="NZ_JBIACK010000012.1"/>
</dbReference>
<protein>
    <submittedName>
        <fullName evidence="2">Uncharacterized protein</fullName>
    </submittedName>
</protein>
<keyword evidence="1" id="KW-1133">Transmembrane helix</keyword>
<organism evidence="2 3">
    <name type="scientific">Cytobacillus spartinae</name>
    <dbReference type="NCBI Taxonomy" id="3299023"/>
    <lineage>
        <taxon>Bacteria</taxon>
        <taxon>Bacillati</taxon>
        <taxon>Bacillota</taxon>
        <taxon>Bacilli</taxon>
        <taxon>Bacillales</taxon>
        <taxon>Bacillaceae</taxon>
        <taxon>Cytobacillus</taxon>
    </lineage>
</organism>
<dbReference type="EMBL" id="JBIACK010000012">
    <property type="protein sequence ID" value="MFE8702924.1"/>
    <property type="molecule type" value="Genomic_DNA"/>
</dbReference>
<evidence type="ECO:0000313" key="3">
    <source>
        <dbReference type="Proteomes" id="UP001601059"/>
    </source>
</evidence>
<feature type="transmembrane region" description="Helical" evidence="1">
    <location>
        <begin position="52"/>
        <end position="70"/>
    </location>
</feature>
<sequence>MIKRFVLTFLIVYLLTSIPTILGFGYVIDWAVEATVFQKVKVYIVNGLVENFPVKIIIAAIVGFGVILRSKSKGLTNLR</sequence>
<keyword evidence="1" id="KW-0812">Transmembrane</keyword>
<accession>A0ABW6KGR5</accession>
<gene>
    <name evidence="2" type="ORF">ACFYKX_20155</name>
</gene>
<evidence type="ECO:0000313" key="2">
    <source>
        <dbReference type="EMBL" id="MFE8702924.1"/>
    </source>
</evidence>
<comment type="caution">
    <text evidence="2">The sequence shown here is derived from an EMBL/GenBank/DDBJ whole genome shotgun (WGS) entry which is preliminary data.</text>
</comment>
<name>A0ABW6KGR5_9BACI</name>
<evidence type="ECO:0000256" key="1">
    <source>
        <dbReference type="SAM" id="Phobius"/>
    </source>
</evidence>
<proteinExistence type="predicted"/>
<feature type="transmembrane region" description="Helical" evidence="1">
    <location>
        <begin position="7"/>
        <end position="32"/>
    </location>
</feature>
<dbReference type="Proteomes" id="UP001601059">
    <property type="component" value="Unassembled WGS sequence"/>
</dbReference>
<keyword evidence="3" id="KW-1185">Reference proteome</keyword>